<feature type="transmembrane region" description="Helical" evidence="1">
    <location>
        <begin position="101"/>
        <end position="118"/>
    </location>
</feature>
<evidence type="ECO:0008006" key="4">
    <source>
        <dbReference type="Google" id="ProtNLM"/>
    </source>
</evidence>
<keyword evidence="1" id="KW-0472">Membrane</keyword>
<comment type="caution">
    <text evidence="2">The sequence shown here is derived from an EMBL/GenBank/DDBJ whole genome shotgun (WGS) entry which is preliminary data.</text>
</comment>
<feature type="transmembrane region" description="Helical" evidence="1">
    <location>
        <begin position="77"/>
        <end position="95"/>
    </location>
</feature>
<keyword evidence="3" id="KW-1185">Reference proteome</keyword>
<feature type="transmembrane region" description="Helical" evidence="1">
    <location>
        <begin position="42"/>
        <end position="65"/>
    </location>
</feature>
<name>A0ABP8IE74_9GAMM</name>
<feature type="transmembrane region" description="Helical" evidence="1">
    <location>
        <begin position="125"/>
        <end position="146"/>
    </location>
</feature>
<dbReference type="Proteomes" id="UP001501011">
    <property type="component" value="Unassembled WGS sequence"/>
</dbReference>
<sequence length="147" mass="16233">MNKIPTYIVILSTAILLFGGLAIFSLFSEAADENTLQEISEAPLALFLGVGIPIYILEALCFTVITIELSAKFARSTWLGAILGILAYGVLYHWSNGAFSILISSWIVLVLNSSYIILRKRSRKIGIASTIAHKLAFFFFAVYSIYM</sequence>
<feature type="transmembrane region" description="Helical" evidence="1">
    <location>
        <begin position="7"/>
        <end position="27"/>
    </location>
</feature>
<accession>A0ABP8IE74</accession>
<dbReference type="RefSeq" id="WP_345291687.1">
    <property type="nucleotide sequence ID" value="NZ_BAABFV010000001.1"/>
</dbReference>
<proteinExistence type="predicted"/>
<keyword evidence="1" id="KW-0812">Transmembrane</keyword>
<reference evidence="3" key="1">
    <citation type="journal article" date="2019" name="Int. J. Syst. Evol. Microbiol.">
        <title>The Global Catalogue of Microorganisms (GCM) 10K type strain sequencing project: providing services to taxonomists for standard genome sequencing and annotation.</title>
        <authorList>
            <consortium name="The Broad Institute Genomics Platform"/>
            <consortium name="The Broad Institute Genome Sequencing Center for Infectious Disease"/>
            <person name="Wu L."/>
            <person name="Ma J."/>
        </authorList>
    </citation>
    <scope>NUCLEOTIDE SEQUENCE [LARGE SCALE GENOMIC DNA]</scope>
    <source>
        <strain evidence="3">JCM 17728</strain>
    </source>
</reference>
<gene>
    <name evidence="2" type="ORF">GCM10023151_05680</name>
</gene>
<protein>
    <recommendedName>
        <fullName evidence="4">CPBP family intramembrane metalloprotease</fullName>
    </recommendedName>
</protein>
<evidence type="ECO:0000313" key="3">
    <source>
        <dbReference type="Proteomes" id="UP001501011"/>
    </source>
</evidence>
<evidence type="ECO:0000313" key="2">
    <source>
        <dbReference type="EMBL" id="GAA4357078.1"/>
    </source>
</evidence>
<organism evidence="2 3">
    <name type="scientific">Kangiella marina</name>
    <dbReference type="NCBI Taxonomy" id="1079178"/>
    <lineage>
        <taxon>Bacteria</taxon>
        <taxon>Pseudomonadati</taxon>
        <taxon>Pseudomonadota</taxon>
        <taxon>Gammaproteobacteria</taxon>
        <taxon>Kangiellales</taxon>
        <taxon>Kangiellaceae</taxon>
        <taxon>Kangiella</taxon>
    </lineage>
</organism>
<keyword evidence="1" id="KW-1133">Transmembrane helix</keyword>
<dbReference type="EMBL" id="BAABFV010000001">
    <property type="protein sequence ID" value="GAA4357078.1"/>
    <property type="molecule type" value="Genomic_DNA"/>
</dbReference>
<evidence type="ECO:0000256" key="1">
    <source>
        <dbReference type="SAM" id="Phobius"/>
    </source>
</evidence>